<keyword evidence="3 6" id="KW-0067">ATP-binding</keyword>
<keyword evidence="7" id="KW-1185">Reference proteome</keyword>
<dbReference type="InterPro" id="IPR027417">
    <property type="entry name" value="P-loop_NTPase"/>
</dbReference>
<dbReference type="SMART" id="SM00382">
    <property type="entry name" value="AAA"/>
    <property type="match status" value="1"/>
</dbReference>
<keyword evidence="4" id="KW-1278">Translocase</keyword>
<gene>
    <name evidence="6" type="primary">yusV_1</name>
    <name evidence="6" type="ORF">CLRAG_02130</name>
</gene>
<feature type="domain" description="ABC transporter" evidence="5">
    <location>
        <begin position="3"/>
        <end position="237"/>
    </location>
</feature>
<evidence type="ECO:0000259" key="5">
    <source>
        <dbReference type="PROSITE" id="PS50893"/>
    </source>
</evidence>
<dbReference type="CDD" id="cd03214">
    <property type="entry name" value="ABC_Iron-Siderophores_B12_Hemin"/>
    <property type="match status" value="1"/>
</dbReference>
<keyword evidence="1" id="KW-0813">Transport</keyword>
<name>A0A1A6B3Z4_9CLOT</name>
<proteinExistence type="predicted"/>
<dbReference type="EMBL" id="LROS01000002">
    <property type="protein sequence ID" value="OBR96988.1"/>
    <property type="molecule type" value="Genomic_DNA"/>
</dbReference>
<dbReference type="PATRIC" id="fig|1353534.3.peg.219"/>
<dbReference type="Gene3D" id="3.40.50.300">
    <property type="entry name" value="P-loop containing nucleotide triphosphate hydrolases"/>
    <property type="match status" value="1"/>
</dbReference>
<dbReference type="GO" id="GO:0005524">
    <property type="term" value="F:ATP binding"/>
    <property type="evidence" value="ECO:0007669"/>
    <property type="project" value="UniProtKB-KW"/>
</dbReference>
<dbReference type="Proteomes" id="UP000093954">
    <property type="component" value="Unassembled WGS sequence"/>
</dbReference>
<dbReference type="FunFam" id="3.40.50.300:FF:000134">
    <property type="entry name" value="Iron-enterobactin ABC transporter ATP-binding protein"/>
    <property type="match status" value="1"/>
</dbReference>
<dbReference type="InterPro" id="IPR003439">
    <property type="entry name" value="ABC_transporter-like_ATP-bd"/>
</dbReference>
<dbReference type="SUPFAM" id="SSF52540">
    <property type="entry name" value="P-loop containing nucleoside triphosphate hydrolases"/>
    <property type="match status" value="1"/>
</dbReference>
<dbReference type="Pfam" id="PF00005">
    <property type="entry name" value="ABC_tran"/>
    <property type="match status" value="1"/>
</dbReference>
<organism evidence="6 7">
    <name type="scientific">Clostridium ragsdalei P11</name>
    <dbReference type="NCBI Taxonomy" id="1353534"/>
    <lineage>
        <taxon>Bacteria</taxon>
        <taxon>Bacillati</taxon>
        <taxon>Bacillota</taxon>
        <taxon>Clostridia</taxon>
        <taxon>Eubacteriales</taxon>
        <taxon>Clostridiaceae</taxon>
        <taxon>Clostridium</taxon>
    </lineage>
</organism>
<evidence type="ECO:0000313" key="7">
    <source>
        <dbReference type="Proteomes" id="UP000093954"/>
    </source>
</evidence>
<dbReference type="AlphaFoldDB" id="A0A1A6B3Z4"/>
<dbReference type="PANTHER" id="PTHR42794">
    <property type="entry name" value="HEMIN IMPORT ATP-BINDING PROTEIN HMUV"/>
    <property type="match status" value="1"/>
</dbReference>
<dbReference type="PANTHER" id="PTHR42794:SF1">
    <property type="entry name" value="HEMIN IMPORT ATP-BINDING PROTEIN HMUV"/>
    <property type="match status" value="1"/>
</dbReference>
<dbReference type="PROSITE" id="PS00211">
    <property type="entry name" value="ABC_TRANSPORTER_1"/>
    <property type="match status" value="1"/>
</dbReference>
<evidence type="ECO:0000256" key="2">
    <source>
        <dbReference type="ARBA" id="ARBA00022741"/>
    </source>
</evidence>
<dbReference type="PROSITE" id="PS50893">
    <property type="entry name" value="ABC_TRANSPORTER_2"/>
    <property type="match status" value="1"/>
</dbReference>
<reference evidence="6 7" key="1">
    <citation type="journal article" date="2012" name="Front. Microbiol.">
        <title>Draft Genome Sequence of the Virulent Strain 01-B526 of the Fish Pathogen Aeromonas salmonicida.</title>
        <authorList>
            <person name="Charette S.J."/>
            <person name="Brochu F."/>
            <person name="Boyle B."/>
            <person name="Filion G."/>
            <person name="Tanaka K.H."/>
            <person name="Derome N."/>
        </authorList>
    </citation>
    <scope>NUCLEOTIDE SEQUENCE [LARGE SCALE GENOMIC DNA]</scope>
    <source>
        <strain evidence="6 7">P11</strain>
    </source>
</reference>
<evidence type="ECO:0000313" key="6">
    <source>
        <dbReference type="EMBL" id="OBR96988.1"/>
    </source>
</evidence>
<evidence type="ECO:0000256" key="3">
    <source>
        <dbReference type="ARBA" id="ARBA00022840"/>
    </source>
</evidence>
<dbReference type="RefSeq" id="WP_065076663.1">
    <property type="nucleotide sequence ID" value="NZ_LROS01000002.1"/>
</dbReference>
<dbReference type="InterPro" id="IPR003593">
    <property type="entry name" value="AAA+_ATPase"/>
</dbReference>
<dbReference type="GO" id="GO:0016887">
    <property type="term" value="F:ATP hydrolysis activity"/>
    <property type="evidence" value="ECO:0007669"/>
    <property type="project" value="InterPro"/>
</dbReference>
<accession>A0A1A6B3Z4</accession>
<dbReference type="InterPro" id="IPR017871">
    <property type="entry name" value="ABC_transporter-like_CS"/>
</dbReference>
<sequence length="267" mass="29833">MKIGAVNVTFSYGTKEVLKGISFEAHESEVLSIIGPNGSGKSTLIKCIDGILKNNSGDIYLDGENIKNIPLKERAKFIAYVPQSSCEAFPQKVFETVLMGRKPHLGWSVERKDLKVVENILEYMKLSEISNCYLDELSGGQKQKVLIARALAQEPSILLLDEPTSSLDIKHQFEVLNIIKNISRHRKTSVIMVIHDLNMASRFSDELLLLKDGKIFSSGKADTVLTKDNIKSVYEIEVSAVNIKNYTCFIPTKMVDEKIQLGNEIII</sequence>
<evidence type="ECO:0000256" key="4">
    <source>
        <dbReference type="ARBA" id="ARBA00022967"/>
    </source>
</evidence>
<comment type="caution">
    <text evidence="6">The sequence shown here is derived from an EMBL/GenBank/DDBJ whole genome shotgun (WGS) entry which is preliminary data.</text>
</comment>
<protein>
    <submittedName>
        <fullName evidence="6">Putative siderophore transport system ATP-binding protein YusV</fullName>
    </submittedName>
</protein>
<keyword evidence="2" id="KW-0547">Nucleotide-binding</keyword>
<evidence type="ECO:0000256" key="1">
    <source>
        <dbReference type="ARBA" id="ARBA00022448"/>
    </source>
</evidence>